<gene>
    <name evidence="1" type="ORF">LTRI10_LOCUS11489</name>
</gene>
<name>A0AAV2D5Z7_9ROSI</name>
<proteinExistence type="predicted"/>
<dbReference type="AlphaFoldDB" id="A0AAV2D5Z7"/>
<keyword evidence="2" id="KW-1185">Reference proteome</keyword>
<dbReference type="Proteomes" id="UP001497516">
    <property type="component" value="Chromosome 2"/>
</dbReference>
<sequence length="182" mass="20252">MPLLDLLCRSTCNVVKLVASLNSRCRSNCNVVAMESSHDISLTKPHGCLRPHRCKTDGDVDKLAPTSQHHGDRCVIGFAQCHLTCKIHNADMIDLATLLHLQGLWNCNVVELEAPSTTGMLFSSQRRQPPDAVVELATPLNLWYPYLSRYCLSRGVVDLTTPLRLFISSFSCTTLSNSQRRT</sequence>
<protein>
    <submittedName>
        <fullName evidence="1">Uncharacterized protein</fullName>
    </submittedName>
</protein>
<reference evidence="1 2" key="1">
    <citation type="submission" date="2024-04" db="EMBL/GenBank/DDBJ databases">
        <authorList>
            <person name="Fracassetti M."/>
        </authorList>
    </citation>
    <scope>NUCLEOTIDE SEQUENCE [LARGE SCALE GENOMIC DNA]</scope>
</reference>
<organism evidence="1 2">
    <name type="scientific">Linum trigynum</name>
    <dbReference type="NCBI Taxonomy" id="586398"/>
    <lineage>
        <taxon>Eukaryota</taxon>
        <taxon>Viridiplantae</taxon>
        <taxon>Streptophyta</taxon>
        <taxon>Embryophyta</taxon>
        <taxon>Tracheophyta</taxon>
        <taxon>Spermatophyta</taxon>
        <taxon>Magnoliopsida</taxon>
        <taxon>eudicotyledons</taxon>
        <taxon>Gunneridae</taxon>
        <taxon>Pentapetalae</taxon>
        <taxon>rosids</taxon>
        <taxon>fabids</taxon>
        <taxon>Malpighiales</taxon>
        <taxon>Linaceae</taxon>
        <taxon>Linum</taxon>
    </lineage>
</organism>
<accession>A0AAV2D5Z7</accession>
<evidence type="ECO:0000313" key="2">
    <source>
        <dbReference type="Proteomes" id="UP001497516"/>
    </source>
</evidence>
<evidence type="ECO:0000313" key="1">
    <source>
        <dbReference type="EMBL" id="CAL1368259.1"/>
    </source>
</evidence>
<dbReference type="EMBL" id="OZ034815">
    <property type="protein sequence ID" value="CAL1368259.1"/>
    <property type="molecule type" value="Genomic_DNA"/>
</dbReference>